<comment type="caution">
    <text evidence="8">The sequence shown here is derived from an EMBL/GenBank/DDBJ whole genome shotgun (WGS) entry which is preliminary data.</text>
</comment>
<dbReference type="InterPro" id="IPR009723">
    <property type="entry name" value="Pop1_N"/>
</dbReference>
<dbReference type="InterPro" id="IPR039182">
    <property type="entry name" value="Pop1"/>
</dbReference>
<evidence type="ECO:0000259" key="7">
    <source>
        <dbReference type="Pfam" id="PF22770"/>
    </source>
</evidence>
<evidence type="ECO:0000313" key="8">
    <source>
        <dbReference type="EMBL" id="PFH62765.1"/>
    </source>
</evidence>
<dbReference type="InterPro" id="IPR055079">
    <property type="entry name" value="POP1_C"/>
</dbReference>
<dbReference type="GO" id="GO:0001682">
    <property type="term" value="P:tRNA 5'-leader removal"/>
    <property type="evidence" value="ECO:0007669"/>
    <property type="project" value="InterPro"/>
</dbReference>
<reference evidence="8 9" key="1">
    <citation type="journal article" date="2015" name="BMC Genomics">
        <title>Gene expression during zombie ant biting behavior reflects the complexity underlying fungal parasitic behavioral manipulation.</title>
        <authorList>
            <person name="de Bekker C."/>
            <person name="Ohm R.A."/>
            <person name="Loreto R.G."/>
            <person name="Sebastian A."/>
            <person name="Albert I."/>
            <person name="Merrow M."/>
            <person name="Brachmann A."/>
            <person name="Hughes D.P."/>
        </authorList>
    </citation>
    <scope>NUCLEOTIDE SEQUENCE [LARGE SCALE GENOMIC DNA]</scope>
    <source>
        <strain evidence="8 9">SC16a</strain>
    </source>
</reference>
<dbReference type="GO" id="GO:0005655">
    <property type="term" value="C:nucleolar ribonuclease P complex"/>
    <property type="evidence" value="ECO:0007669"/>
    <property type="project" value="InterPro"/>
</dbReference>
<dbReference type="EMBL" id="LAZP02000018">
    <property type="protein sequence ID" value="PFH62765.1"/>
    <property type="molecule type" value="Genomic_DNA"/>
</dbReference>
<dbReference type="AlphaFoldDB" id="A0A2A9PMP0"/>
<evidence type="ECO:0000256" key="1">
    <source>
        <dbReference type="ARBA" id="ARBA00004123"/>
    </source>
</evidence>
<dbReference type="OrthoDB" id="442863at2759"/>
<name>A0A2A9PMP0_OPHUN</name>
<feature type="domain" description="POP1 C-terminal" evidence="7">
    <location>
        <begin position="675"/>
        <end position="835"/>
    </location>
</feature>
<feature type="region of interest" description="Disordered" evidence="4">
    <location>
        <begin position="470"/>
        <end position="502"/>
    </location>
</feature>
<dbReference type="InterPro" id="IPR012590">
    <property type="entry name" value="POPLD_dom"/>
</dbReference>
<evidence type="ECO:0000256" key="4">
    <source>
        <dbReference type="SAM" id="MobiDB-lite"/>
    </source>
</evidence>
<protein>
    <recommendedName>
        <fullName evidence="10">Pop1 N-terminal domain-containing protein</fullName>
    </recommendedName>
</protein>
<dbReference type="PANTHER" id="PTHR22731">
    <property type="entry name" value="RIBONUCLEASES P/MRP PROTEIN SUBUNIT POP1"/>
    <property type="match status" value="1"/>
</dbReference>
<dbReference type="PANTHER" id="PTHR22731:SF3">
    <property type="entry name" value="RIBONUCLEASES P_MRP PROTEIN SUBUNIT POP1"/>
    <property type="match status" value="1"/>
</dbReference>
<dbReference type="GO" id="GO:0000172">
    <property type="term" value="C:ribonuclease MRP complex"/>
    <property type="evidence" value="ECO:0007669"/>
    <property type="project" value="InterPro"/>
</dbReference>
<dbReference type="Pfam" id="PF08170">
    <property type="entry name" value="POPLD"/>
    <property type="match status" value="1"/>
</dbReference>
<feature type="compositionally biased region" description="Low complexity" evidence="4">
    <location>
        <begin position="483"/>
        <end position="495"/>
    </location>
</feature>
<comment type="subcellular location">
    <subcellularLocation>
        <location evidence="1">Nucleus</location>
    </subcellularLocation>
</comment>
<keyword evidence="9" id="KW-1185">Reference proteome</keyword>
<keyword evidence="2" id="KW-0819">tRNA processing</keyword>
<dbReference type="Pfam" id="PF06978">
    <property type="entry name" value="POP1_N"/>
    <property type="match status" value="1"/>
</dbReference>
<evidence type="ECO:0000259" key="5">
    <source>
        <dbReference type="Pfam" id="PF06978"/>
    </source>
</evidence>
<proteinExistence type="predicted"/>
<dbReference type="Proteomes" id="UP000037136">
    <property type="component" value="Unassembled WGS sequence"/>
</dbReference>
<sequence length="837" mass="93048">MPPLSATTRKKRDAPSAQDPARQKRAKLHAARSIPVQPPDAAFKDGELDLQAFVAAHEFEIRALEQSMVSSKAVGASRAFQKVPRGLRRRTASHNPKRVPRRLRARARREMVEDNTPMVEARRRRPTTSRARLRAETARKLALLAARKRKGRPNDVAVVGRTPRPKIRRNQLNEPPRPVSKFRRRQMNKTWLPTHAWHAKRARMTDPKSPLWRFAIPVTPNDKVYRLTHRSHGENGTVLWDMSYMSTIGLYGPAAGVETILRRIGVVQDSCWNDRGRRWRAGTRAWSGMLSREREGCRRLVCPATVVWNAAAPTEGDKPLQRQVYLRLHPSAFLELFQELLRLTRVVKPRVYIEDLRFEIGSVELSGPASTEALLAVLTPYATEDMAASNHETVLGSLDGLTNPAALPSGALLTLSIQDPRLMFPPRRREFSGGAEAQMKLLRTMADWPADENSRPSALFDRDARHRASCLPSQKSINRRRGLSSTTGKASSSLSPTASTDPPIPIMLIASRPLSSTHSQGSWTLLAPWKCILPLWHSLVRVPLGCGSKPRFGGLSEAMQVTHERGSPWFPGDYPATDAGARWELQQRRTRREEWLRRPKSRRLAWEALDLGAGRKGELGDGLACDLELLFGLQAKTDQSDPFDSLARLDGLSRLDFISLLKKDGVVTARAPPHSLLHVRLTLKTRGLGKSCARVYRLPPDTEVPSSLSTTTLPIDLRAQWLAPARARRQARTRGGDDDDLDTRKRMLARHLLGYDSSSSSSGARLHPLVPSAEDLIGFVTSGGYNLSAGRGVAFACLSAPAVLSGLRDGGDVEEGRLCVVRNAGENVGWLARWEAI</sequence>
<evidence type="ECO:0000256" key="2">
    <source>
        <dbReference type="ARBA" id="ARBA00022694"/>
    </source>
</evidence>
<dbReference type="STRING" id="268505.A0A2A9PMP0"/>
<organism evidence="8 9">
    <name type="scientific">Ophiocordyceps unilateralis</name>
    <name type="common">Zombie-ant fungus</name>
    <name type="synonym">Torrubia unilateralis</name>
    <dbReference type="NCBI Taxonomy" id="268505"/>
    <lineage>
        <taxon>Eukaryota</taxon>
        <taxon>Fungi</taxon>
        <taxon>Dikarya</taxon>
        <taxon>Ascomycota</taxon>
        <taxon>Pezizomycotina</taxon>
        <taxon>Sordariomycetes</taxon>
        <taxon>Hypocreomycetidae</taxon>
        <taxon>Hypocreales</taxon>
        <taxon>Ophiocordycipitaceae</taxon>
        <taxon>Ophiocordyceps</taxon>
    </lineage>
</organism>
<dbReference type="Pfam" id="PF22770">
    <property type="entry name" value="POP1_C"/>
    <property type="match status" value="1"/>
</dbReference>
<gene>
    <name evidence="8" type="ORF">XA68_11988</name>
</gene>
<keyword evidence="3" id="KW-0539">Nucleus</keyword>
<feature type="domain" description="POPLD" evidence="6">
    <location>
        <begin position="522"/>
        <end position="612"/>
    </location>
</feature>
<evidence type="ECO:0000256" key="3">
    <source>
        <dbReference type="ARBA" id="ARBA00023242"/>
    </source>
</evidence>
<evidence type="ECO:0008006" key="10">
    <source>
        <dbReference type="Google" id="ProtNLM"/>
    </source>
</evidence>
<evidence type="ECO:0000313" key="9">
    <source>
        <dbReference type="Proteomes" id="UP000037136"/>
    </source>
</evidence>
<accession>A0A2A9PMP0</accession>
<evidence type="ECO:0000259" key="6">
    <source>
        <dbReference type="Pfam" id="PF08170"/>
    </source>
</evidence>
<reference evidence="8 9" key="2">
    <citation type="journal article" date="2017" name="Sci. Rep.">
        <title>Ant-infecting Ophiocordyceps genomes reveal a high diversity of potential behavioral manipulation genes and a possible major role for enterotoxins.</title>
        <authorList>
            <person name="de Bekker C."/>
            <person name="Ohm R.A."/>
            <person name="Evans H.C."/>
            <person name="Brachmann A."/>
            <person name="Hughes D.P."/>
        </authorList>
    </citation>
    <scope>NUCLEOTIDE SEQUENCE [LARGE SCALE GENOMIC DNA]</scope>
    <source>
        <strain evidence="8 9">SC16a</strain>
    </source>
</reference>
<feature type="region of interest" description="Disordered" evidence="4">
    <location>
        <begin position="1"/>
        <end position="39"/>
    </location>
</feature>
<feature type="domain" description="Pop1 N-terminal" evidence="5">
    <location>
        <begin position="53"/>
        <end position="252"/>
    </location>
</feature>